<evidence type="ECO:0000313" key="2">
    <source>
        <dbReference type="EMBL" id="CAK7942163.1"/>
    </source>
</evidence>
<dbReference type="AlphaFoldDB" id="A0AAV1V9Q3"/>
<gene>
    <name evidence="2" type="ORF">PM001_LOCUS27313</name>
</gene>
<feature type="compositionally biased region" description="Gly residues" evidence="1">
    <location>
        <begin position="1"/>
        <end position="10"/>
    </location>
</feature>
<accession>A0AAV1V9Q3</accession>
<dbReference type="EMBL" id="CAKLBY020000267">
    <property type="protein sequence ID" value="CAK7942163.1"/>
    <property type="molecule type" value="Genomic_DNA"/>
</dbReference>
<sequence length="34" mass="3073">MGACRGGGEGDWPSVGSGSGAAGGAVPLDLSLPS</sequence>
<feature type="region of interest" description="Disordered" evidence="1">
    <location>
        <begin position="1"/>
        <end position="34"/>
    </location>
</feature>
<comment type="caution">
    <text evidence="2">The sequence shown here is derived from an EMBL/GenBank/DDBJ whole genome shotgun (WGS) entry which is preliminary data.</text>
</comment>
<protein>
    <submittedName>
        <fullName evidence="2">Uncharacterized protein</fullName>
    </submittedName>
</protein>
<organism evidence="2 3">
    <name type="scientific">Peronospora matthiolae</name>
    <dbReference type="NCBI Taxonomy" id="2874970"/>
    <lineage>
        <taxon>Eukaryota</taxon>
        <taxon>Sar</taxon>
        <taxon>Stramenopiles</taxon>
        <taxon>Oomycota</taxon>
        <taxon>Peronosporomycetes</taxon>
        <taxon>Peronosporales</taxon>
        <taxon>Peronosporaceae</taxon>
        <taxon>Peronospora</taxon>
    </lineage>
</organism>
<name>A0AAV1V9Q3_9STRA</name>
<proteinExistence type="predicted"/>
<evidence type="ECO:0000313" key="3">
    <source>
        <dbReference type="Proteomes" id="UP001162060"/>
    </source>
</evidence>
<dbReference type="Proteomes" id="UP001162060">
    <property type="component" value="Unassembled WGS sequence"/>
</dbReference>
<evidence type="ECO:0000256" key="1">
    <source>
        <dbReference type="SAM" id="MobiDB-lite"/>
    </source>
</evidence>
<reference evidence="2" key="1">
    <citation type="submission" date="2024-01" db="EMBL/GenBank/DDBJ databases">
        <authorList>
            <person name="Webb A."/>
        </authorList>
    </citation>
    <scope>NUCLEOTIDE SEQUENCE</scope>
    <source>
        <strain evidence="2">Pm1</strain>
    </source>
</reference>